<evidence type="ECO:0000313" key="2">
    <source>
        <dbReference type="EMBL" id="KAF0731977.1"/>
    </source>
</evidence>
<accession>A0A6G0WWX3</accession>
<comment type="caution">
    <text evidence="2">The sequence shown here is derived from an EMBL/GenBank/DDBJ whole genome shotgun (WGS) entry which is preliminary data.</text>
</comment>
<evidence type="ECO:0000256" key="1">
    <source>
        <dbReference type="SAM" id="MobiDB-lite"/>
    </source>
</evidence>
<feature type="region of interest" description="Disordered" evidence="1">
    <location>
        <begin position="63"/>
        <end position="93"/>
    </location>
</feature>
<dbReference type="AlphaFoldDB" id="A0A6G0WWX3"/>
<organism evidence="2 3">
    <name type="scientific">Aphanomyces euteiches</name>
    <dbReference type="NCBI Taxonomy" id="100861"/>
    <lineage>
        <taxon>Eukaryota</taxon>
        <taxon>Sar</taxon>
        <taxon>Stramenopiles</taxon>
        <taxon>Oomycota</taxon>
        <taxon>Saprolegniomycetes</taxon>
        <taxon>Saprolegniales</taxon>
        <taxon>Verrucalvaceae</taxon>
        <taxon>Aphanomyces</taxon>
    </lineage>
</organism>
<dbReference type="Proteomes" id="UP000481153">
    <property type="component" value="Unassembled WGS sequence"/>
</dbReference>
<name>A0A6G0WWX3_9STRA</name>
<feature type="compositionally biased region" description="Polar residues" evidence="1">
    <location>
        <begin position="1"/>
        <end position="12"/>
    </location>
</feature>
<protein>
    <submittedName>
        <fullName evidence="2">Uncharacterized protein</fullName>
    </submittedName>
</protein>
<evidence type="ECO:0000313" key="3">
    <source>
        <dbReference type="Proteomes" id="UP000481153"/>
    </source>
</evidence>
<dbReference type="EMBL" id="VJMJ01000138">
    <property type="protein sequence ID" value="KAF0731977.1"/>
    <property type="molecule type" value="Genomic_DNA"/>
</dbReference>
<gene>
    <name evidence="2" type="ORF">Ae201684_010927</name>
</gene>
<sequence>MSETQQSTSSNRKIAKASRLGASPRYSLPISERPAPLPTVTLRFPEFSPERITKVAPSTANNFARKIKPRPPTAGFASTNQRSNRALRVRSGSQAALSRSLKIPVSVSPKLTGHESTTDNQCETPNLLQQDTDFSIEDLFKSIWFRDKDEWKQVAQKGISHGKSIYFEGDIAAGGEWKDCRIVGYNPERHKRHPPYSLDEYVALHQESVRDALANVKFEWRQQIVQVVEQFTLIYDSFPKLTQLIKRVDYIMATHFSKVLSKAIPEVIDAVFGNRCAEAPESIKNRKVSTIRKNGWKLVCSPRLKPQILKVSVVPLLEKNHPITLKFIPSLDEIIPAIENASLRTKETETRGFLCLRR</sequence>
<reference evidence="2 3" key="1">
    <citation type="submission" date="2019-07" db="EMBL/GenBank/DDBJ databases">
        <title>Genomics analysis of Aphanomyces spp. identifies a new class of oomycete effector associated with host adaptation.</title>
        <authorList>
            <person name="Gaulin E."/>
        </authorList>
    </citation>
    <scope>NUCLEOTIDE SEQUENCE [LARGE SCALE GENOMIC DNA]</scope>
    <source>
        <strain evidence="2 3">ATCC 201684</strain>
    </source>
</reference>
<feature type="region of interest" description="Disordered" evidence="1">
    <location>
        <begin position="1"/>
        <end position="35"/>
    </location>
</feature>
<keyword evidence="3" id="KW-1185">Reference proteome</keyword>
<proteinExistence type="predicted"/>